<dbReference type="GO" id="GO:0009873">
    <property type="term" value="P:ethylene-activated signaling pathway"/>
    <property type="evidence" value="ECO:0007669"/>
    <property type="project" value="UniProtKB-KW"/>
</dbReference>
<comment type="similarity">
    <text evidence="8">Belongs to the AP2/ERF transcription factor family. ERF subfamily.</text>
</comment>
<dbReference type="InterPro" id="IPR001471">
    <property type="entry name" value="AP2/ERF_dom"/>
</dbReference>
<evidence type="ECO:0000256" key="5">
    <source>
        <dbReference type="ARBA" id="ARBA00023159"/>
    </source>
</evidence>
<dbReference type="SUPFAM" id="SSF54171">
    <property type="entry name" value="DNA-binding domain"/>
    <property type="match status" value="1"/>
</dbReference>
<keyword evidence="7" id="KW-0539">Nucleus</keyword>
<dbReference type="PROSITE" id="PS51032">
    <property type="entry name" value="AP2_ERF"/>
    <property type="match status" value="1"/>
</dbReference>
<name>A0A835LQD5_9MAGN</name>
<evidence type="ECO:0000256" key="4">
    <source>
        <dbReference type="ARBA" id="ARBA00023125"/>
    </source>
</evidence>
<keyword evidence="5" id="KW-0010">Activator</keyword>
<dbReference type="EMBL" id="JADFTS010000006">
    <property type="protein sequence ID" value="KAF9601012.1"/>
    <property type="molecule type" value="Genomic_DNA"/>
</dbReference>
<dbReference type="AlphaFoldDB" id="A0A835LQD5"/>
<evidence type="ECO:0000256" key="1">
    <source>
        <dbReference type="ARBA" id="ARBA00004123"/>
    </source>
</evidence>
<evidence type="ECO:0000259" key="9">
    <source>
        <dbReference type="PROSITE" id="PS51032"/>
    </source>
</evidence>
<comment type="subcellular location">
    <subcellularLocation>
        <location evidence="1">Nucleus</location>
    </subcellularLocation>
</comment>
<dbReference type="GO" id="GO:0003700">
    <property type="term" value="F:DNA-binding transcription factor activity"/>
    <property type="evidence" value="ECO:0007669"/>
    <property type="project" value="InterPro"/>
</dbReference>
<dbReference type="InterPro" id="IPR016177">
    <property type="entry name" value="DNA-bd_dom_sf"/>
</dbReference>
<evidence type="ECO:0000256" key="2">
    <source>
        <dbReference type="ARBA" id="ARBA00022745"/>
    </source>
</evidence>
<gene>
    <name evidence="10" type="ORF">IFM89_014997</name>
</gene>
<evidence type="ECO:0000256" key="8">
    <source>
        <dbReference type="ARBA" id="ARBA00024343"/>
    </source>
</evidence>
<keyword evidence="2" id="KW-0936">Ethylene signaling pathway</keyword>
<reference evidence="10 11" key="1">
    <citation type="submission" date="2020-10" db="EMBL/GenBank/DDBJ databases">
        <title>The Coptis chinensis genome and diversification of protoberbering-type alkaloids.</title>
        <authorList>
            <person name="Wang B."/>
            <person name="Shu S."/>
            <person name="Song C."/>
            <person name="Liu Y."/>
        </authorList>
    </citation>
    <scope>NUCLEOTIDE SEQUENCE [LARGE SCALE GENOMIC DNA]</scope>
    <source>
        <strain evidence="10">HL-2020</strain>
        <tissue evidence="10">Leaf</tissue>
    </source>
</reference>
<proteinExistence type="inferred from homology"/>
<evidence type="ECO:0000256" key="7">
    <source>
        <dbReference type="ARBA" id="ARBA00023242"/>
    </source>
</evidence>
<dbReference type="PANTHER" id="PTHR31657:SF20">
    <property type="entry name" value="ETHYLENE-RESPONSIVE TRANSCRIPTION FACTOR ERF061"/>
    <property type="match status" value="1"/>
</dbReference>
<dbReference type="GO" id="GO:0005634">
    <property type="term" value="C:nucleus"/>
    <property type="evidence" value="ECO:0007669"/>
    <property type="project" value="UniProtKB-SubCell"/>
</dbReference>
<dbReference type="InterPro" id="IPR051758">
    <property type="entry name" value="ERF/AP2-like"/>
</dbReference>
<dbReference type="CDD" id="cd00018">
    <property type="entry name" value="AP2"/>
    <property type="match status" value="1"/>
</dbReference>
<dbReference type="GO" id="GO:0000976">
    <property type="term" value="F:transcription cis-regulatory region binding"/>
    <property type="evidence" value="ECO:0007669"/>
    <property type="project" value="UniProtKB-ARBA"/>
</dbReference>
<keyword evidence="11" id="KW-1185">Reference proteome</keyword>
<dbReference type="Proteomes" id="UP000631114">
    <property type="component" value="Unassembled WGS sequence"/>
</dbReference>
<evidence type="ECO:0000313" key="11">
    <source>
        <dbReference type="Proteomes" id="UP000631114"/>
    </source>
</evidence>
<protein>
    <recommendedName>
        <fullName evidence="9">AP2/ERF domain-containing protein</fullName>
    </recommendedName>
</protein>
<keyword evidence="4" id="KW-0238">DNA-binding</keyword>
<keyword evidence="6" id="KW-0804">Transcription</keyword>
<dbReference type="InterPro" id="IPR036955">
    <property type="entry name" value="AP2/ERF_dom_sf"/>
</dbReference>
<dbReference type="Pfam" id="PF00847">
    <property type="entry name" value="AP2"/>
    <property type="match status" value="1"/>
</dbReference>
<dbReference type="OrthoDB" id="785956at2759"/>
<evidence type="ECO:0000256" key="6">
    <source>
        <dbReference type="ARBA" id="ARBA00023163"/>
    </source>
</evidence>
<dbReference type="Gene3D" id="3.30.730.10">
    <property type="entry name" value="AP2/ERF domain"/>
    <property type="match status" value="1"/>
</dbReference>
<evidence type="ECO:0000256" key="3">
    <source>
        <dbReference type="ARBA" id="ARBA00023015"/>
    </source>
</evidence>
<dbReference type="PANTHER" id="PTHR31657">
    <property type="entry name" value="ETHYLENE-RESPONSIVE TRANSCRIPTION FACTOR ERF061"/>
    <property type="match status" value="1"/>
</dbReference>
<accession>A0A835LQD5</accession>
<evidence type="ECO:0000313" key="10">
    <source>
        <dbReference type="EMBL" id="KAF9601012.1"/>
    </source>
</evidence>
<comment type="caution">
    <text evidence="10">The sequence shown here is derived from an EMBL/GenBank/DDBJ whole genome shotgun (WGS) entry which is preliminary data.</text>
</comment>
<keyword evidence="3" id="KW-0805">Transcription regulation</keyword>
<feature type="domain" description="AP2/ERF" evidence="9">
    <location>
        <begin position="104"/>
        <end position="141"/>
    </location>
</feature>
<sequence length="174" mass="19477">MLGMQEIDSPFHFSKDVDIRSSLSELILTSGTNTLDSIFAWAFNGVANQVTETTIGSSVYHHQKELFQKFTIGNMTNGAVSSLALNSPLDTGTNTCSSSSKKKLYRGVRQRHWGKWVAEIRLPQNRMRVWLGTYDTAEVAANCPMVVEDLGLMDWSLARMPSFDPELIWENLAT</sequence>
<organism evidence="10 11">
    <name type="scientific">Coptis chinensis</name>
    <dbReference type="NCBI Taxonomy" id="261450"/>
    <lineage>
        <taxon>Eukaryota</taxon>
        <taxon>Viridiplantae</taxon>
        <taxon>Streptophyta</taxon>
        <taxon>Embryophyta</taxon>
        <taxon>Tracheophyta</taxon>
        <taxon>Spermatophyta</taxon>
        <taxon>Magnoliopsida</taxon>
        <taxon>Ranunculales</taxon>
        <taxon>Ranunculaceae</taxon>
        <taxon>Coptidoideae</taxon>
        <taxon>Coptis</taxon>
    </lineage>
</organism>
<dbReference type="PRINTS" id="PR00367">
    <property type="entry name" value="ETHRSPELEMNT"/>
</dbReference>
<dbReference type="SMART" id="SM00380">
    <property type="entry name" value="AP2"/>
    <property type="match status" value="1"/>
</dbReference>